<dbReference type="Proteomes" id="UP001232750">
    <property type="component" value="Unassembled WGS sequence"/>
</dbReference>
<evidence type="ECO:0000313" key="1">
    <source>
        <dbReference type="EMBL" id="MDJ1651780.1"/>
    </source>
</evidence>
<organism evidence="1 2">
    <name type="scientific">Gordonibacter faecis</name>
    <dbReference type="NCBI Taxonomy" id="3047475"/>
    <lineage>
        <taxon>Bacteria</taxon>
        <taxon>Bacillati</taxon>
        <taxon>Actinomycetota</taxon>
        <taxon>Coriobacteriia</taxon>
        <taxon>Eggerthellales</taxon>
        <taxon>Eggerthellaceae</taxon>
        <taxon>Gordonibacter</taxon>
    </lineage>
</organism>
<accession>A0ABT7DQE7</accession>
<dbReference type="EMBL" id="JASJEU010000025">
    <property type="protein sequence ID" value="MDJ1651780.1"/>
    <property type="molecule type" value="Genomic_DNA"/>
</dbReference>
<keyword evidence="2" id="KW-1185">Reference proteome</keyword>
<name>A0ABT7DQE7_9ACTN</name>
<protein>
    <submittedName>
        <fullName evidence="1">Uncharacterized protein</fullName>
    </submittedName>
</protein>
<evidence type="ECO:0000313" key="2">
    <source>
        <dbReference type="Proteomes" id="UP001232750"/>
    </source>
</evidence>
<gene>
    <name evidence="1" type="ORF">QNJ86_13295</name>
</gene>
<reference evidence="1 2" key="1">
    <citation type="submission" date="2023-05" db="EMBL/GenBank/DDBJ databases">
        <title>Gordonibacter KGMB12511T sp. nov., isolated from faeces of healthy Korean.</title>
        <authorList>
            <person name="Kim H.S."/>
            <person name="Kim J.-S."/>
            <person name="Suh M.K."/>
            <person name="Eom M.K."/>
            <person name="Do H.E."/>
            <person name="Lee J.-S."/>
        </authorList>
    </citation>
    <scope>NUCLEOTIDE SEQUENCE [LARGE SCALE GENOMIC DNA]</scope>
    <source>
        <strain evidence="1 2">KGMB12511</strain>
    </source>
</reference>
<comment type="caution">
    <text evidence="1">The sequence shown here is derived from an EMBL/GenBank/DDBJ whole genome shotgun (WGS) entry which is preliminary data.</text>
</comment>
<proteinExistence type="predicted"/>
<dbReference type="RefSeq" id="WP_283833132.1">
    <property type="nucleotide sequence ID" value="NZ_JASJEU010000025.1"/>
</dbReference>
<sequence length="215" mass="23323">MTVMSAPFECLTFAVSKPSWGTSSLVAALVAPDAYELRLKRIENGTATADEVRPYTLEDAHALDKWIRALGFYDKGASSERVEGAGSWTLTIAFANADGLVQGGTAYPDSFPDLLATMKGLGLPGFRHLDEAAFLADFNTPQQVRAAAPTAIPAGLGIPGLEGALSDLLKNPARAESALREQCRNLPVSTKQEMLEFIRKTNPEHYDWWKRILLG</sequence>